<dbReference type="InterPro" id="IPR013783">
    <property type="entry name" value="Ig-like_fold"/>
</dbReference>
<name>A0A8H9GF10_9MICO</name>
<dbReference type="Proteomes" id="UP000655589">
    <property type="component" value="Unassembled WGS sequence"/>
</dbReference>
<evidence type="ECO:0000313" key="3">
    <source>
        <dbReference type="EMBL" id="GGM12067.1"/>
    </source>
</evidence>
<dbReference type="RefSeq" id="WP_171102593.1">
    <property type="nucleotide sequence ID" value="NZ_BMPT01000001.1"/>
</dbReference>
<dbReference type="InterPro" id="IPR046112">
    <property type="entry name" value="DUF6049"/>
</dbReference>
<evidence type="ECO:0000256" key="1">
    <source>
        <dbReference type="SAM" id="MobiDB-lite"/>
    </source>
</evidence>
<dbReference type="EMBL" id="BMPT01000001">
    <property type="protein sequence ID" value="GGM12067.1"/>
    <property type="molecule type" value="Genomic_DNA"/>
</dbReference>
<dbReference type="Pfam" id="PF19516">
    <property type="entry name" value="DUF6049"/>
    <property type="match status" value="1"/>
</dbReference>
<reference evidence="3" key="1">
    <citation type="journal article" date="2014" name="Int. J. Syst. Evol. Microbiol.">
        <title>Complete genome sequence of Corynebacterium casei LMG S-19264T (=DSM 44701T), isolated from a smear-ripened cheese.</title>
        <authorList>
            <consortium name="US DOE Joint Genome Institute (JGI-PGF)"/>
            <person name="Walter F."/>
            <person name="Albersmeier A."/>
            <person name="Kalinowski J."/>
            <person name="Ruckert C."/>
        </authorList>
    </citation>
    <scope>NUCLEOTIDE SEQUENCE</scope>
    <source>
        <strain evidence="3">JCM 3051</strain>
    </source>
</reference>
<keyword evidence="2" id="KW-0472">Membrane</keyword>
<protein>
    <submittedName>
        <fullName evidence="3">Uncharacterized protein</fullName>
    </submittedName>
</protein>
<feature type="compositionally biased region" description="Low complexity" evidence="1">
    <location>
        <begin position="733"/>
        <end position="750"/>
    </location>
</feature>
<keyword evidence="2" id="KW-1133">Transmembrane helix</keyword>
<dbReference type="Gene3D" id="2.60.40.10">
    <property type="entry name" value="Immunoglobulins"/>
    <property type="match status" value="1"/>
</dbReference>
<accession>A0A8H9GF10</accession>
<feature type="region of interest" description="Disordered" evidence="1">
    <location>
        <begin position="716"/>
        <end position="750"/>
    </location>
</feature>
<comment type="caution">
    <text evidence="3">The sequence shown here is derived from an EMBL/GenBank/DDBJ whole genome shotgun (WGS) entry which is preliminary data.</text>
</comment>
<evidence type="ECO:0000256" key="2">
    <source>
        <dbReference type="SAM" id="Phobius"/>
    </source>
</evidence>
<proteinExistence type="predicted"/>
<evidence type="ECO:0000313" key="4">
    <source>
        <dbReference type="Proteomes" id="UP000655589"/>
    </source>
</evidence>
<reference evidence="3" key="2">
    <citation type="submission" date="2020-09" db="EMBL/GenBank/DDBJ databases">
        <authorList>
            <person name="Sun Q."/>
            <person name="Ohkuma M."/>
        </authorList>
    </citation>
    <scope>NUCLEOTIDE SEQUENCE</scope>
    <source>
        <strain evidence="3">JCM 3051</strain>
    </source>
</reference>
<keyword evidence="2" id="KW-0812">Transmembrane</keyword>
<organism evidence="3 4">
    <name type="scientific">Promicromonospora citrea</name>
    <dbReference type="NCBI Taxonomy" id="43677"/>
    <lineage>
        <taxon>Bacteria</taxon>
        <taxon>Bacillati</taxon>
        <taxon>Actinomycetota</taxon>
        <taxon>Actinomycetes</taxon>
        <taxon>Micrococcales</taxon>
        <taxon>Promicromonosporaceae</taxon>
        <taxon>Promicromonospora</taxon>
    </lineage>
</organism>
<dbReference type="GO" id="GO:0005975">
    <property type="term" value="P:carbohydrate metabolic process"/>
    <property type="evidence" value="ECO:0007669"/>
    <property type="project" value="UniProtKB-ARBA"/>
</dbReference>
<feature type="transmembrane region" description="Helical" evidence="2">
    <location>
        <begin position="690"/>
        <end position="711"/>
    </location>
</feature>
<sequence length="750" mass="77262">MTQHPDIPSSPAPRRAARRARSAGAALLAVVALVGSAVLPAAAAPTADRTPASAPSAGALRAAAADGTVDVSVTEISHPVARPGDEVTVRASVTNGTDEVLDGAQARLSVDYLALTSRVQIAAWSESGLDDPVYGDGDSTDVPRLEPGESATVSFTYDPAAAAPQGFGARRLAVTVDGAAGRLGVARSFLVYDADAAERVPLKLSVLAAVTSPPTDPSDPTGAALELAQQTADGQRLDGVLEVAEKSPVSLAVDPDLMGSAAESDDPELQEWYERMLAAAGTTTTFTLPDHDPDLAALAHGGRVATGSHSFLRAPRAGGWSVPDTWRTDLAWPADGVVPDLETFALATKVGRSNVVVGAGGLAYDGSGTVTGRANVRTPSGLARAVVTDETLTQAFLSATDLAPTAATTAAQVSQEGGPGAEAGSGTTATTAAEGAQRLLAETAAIVSQAPFDPPSLSIVAPRSWTPDADAANAILDTLGQVDWISPTTLDALLAQDPPAVGRTPLPEHAPAKAELSPQSVNELERARDAVVTFSSVAGAQDDLVWQPGVARLIAPLAVARRADPGLREQVRRQVLDESNAVVRGSLTVVPRQDINFITDVGNIPVRVRNGLDVDATVTVVLRPDHPRLTIDERATETVPAGQELDVQVPVRAIGSGDVEVTAQVLTPTGARINDDSSFQVRVRAGWEEVGTWIAAGLVALLFLAGIWRTVRRGRSPNRATREDVEEALGGVPAAEPTSTATSTTAPTTS</sequence>
<dbReference type="AlphaFoldDB" id="A0A8H9GF10"/>
<keyword evidence="4" id="KW-1185">Reference proteome</keyword>
<gene>
    <name evidence="3" type="ORF">GCM10010102_04820</name>
</gene>
<dbReference type="PROSITE" id="PS51318">
    <property type="entry name" value="TAT"/>
    <property type="match status" value="1"/>
</dbReference>
<dbReference type="InterPro" id="IPR006311">
    <property type="entry name" value="TAT_signal"/>
</dbReference>